<keyword evidence="1" id="KW-0067">ATP-binding</keyword>
<evidence type="ECO:0000313" key="1">
    <source>
        <dbReference type="EMBL" id="MBX4224161.1"/>
    </source>
</evidence>
<keyword evidence="1" id="KW-0547">Nucleotide-binding</keyword>
<dbReference type="AlphaFoldDB" id="A0A9X1GFP2"/>
<proteinExistence type="predicted"/>
<dbReference type="GO" id="GO:0005524">
    <property type="term" value="F:ATP binding"/>
    <property type="evidence" value="ECO:0007669"/>
    <property type="project" value="UniProtKB-KW"/>
</dbReference>
<name>A0A9X1GFP2_ENTFC</name>
<sequence length="43" mass="4977">EVYTLLSVYPNIVIVERGKNIGSLTCKEVFTFLSREEEENENI</sequence>
<dbReference type="EMBL" id="JAIFOC010000511">
    <property type="protein sequence ID" value="MBX4224161.1"/>
    <property type="molecule type" value="Genomic_DNA"/>
</dbReference>
<gene>
    <name evidence="1" type="ORF">KYX88_15815</name>
</gene>
<feature type="non-terminal residue" evidence="1">
    <location>
        <position position="1"/>
    </location>
</feature>
<evidence type="ECO:0000313" key="2">
    <source>
        <dbReference type="Proteomes" id="UP001139644"/>
    </source>
</evidence>
<dbReference type="Proteomes" id="UP001139644">
    <property type="component" value="Unassembled WGS sequence"/>
</dbReference>
<accession>A0A9X1GFP2</accession>
<comment type="caution">
    <text evidence="1">The sequence shown here is derived from an EMBL/GenBank/DDBJ whole genome shotgun (WGS) entry which is preliminary data.</text>
</comment>
<protein>
    <submittedName>
        <fullName evidence="1">ABC transporter ATP-binding protein</fullName>
    </submittedName>
</protein>
<organism evidence="1 2">
    <name type="scientific">Enterococcus faecium</name>
    <name type="common">Streptococcus faecium</name>
    <dbReference type="NCBI Taxonomy" id="1352"/>
    <lineage>
        <taxon>Bacteria</taxon>
        <taxon>Bacillati</taxon>
        <taxon>Bacillota</taxon>
        <taxon>Bacilli</taxon>
        <taxon>Lactobacillales</taxon>
        <taxon>Enterococcaceae</taxon>
        <taxon>Enterococcus</taxon>
    </lineage>
</organism>
<reference evidence="1" key="1">
    <citation type="journal article" date="2022" name="J. Anim. Sci.">
        <title>Whole genome sequence analyses-based assessment of virulence potential and antimicrobial susceptibilities and resistance of Enterococcus faecium strains isolated from commercial swine and cattle probiotic products.</title>
        <authorList>
            <person name="Shridhar P.B."/>
            <person name="Amachawadi R.G."/>
            <person name="Tokach M."/>
            <person name="Patel I."/>
            <person name="Gangiredla J."/>
            <person name="Mammel M."/>
            <person name="Nagaraja T.G."/>
        </authorList>
    </citation>
    <scope>NUCLEOTIDE SEQUENCE</scope>
    <source>
        <strain evidence="1">EF215</strain>
    </source>
</reference>